<dbReference type="KEGG" id="bbel:109481465"/>
<dbReference type="InterPro" id="IPR003598">
    <property type="entry name" value="Ig_sub2"/>
</dbReference>
<keyword evidence="1" id="KW-1133">Transmembrane helix</keyword>
<dbReference type="InterPro" id="IPR051560">
    <property type="entry name" value="MAM_domain-containing"/>
</dbReference>
<evidence type="ECO:0000259" key="3">
    <source>
        <dbReference type="PROSITE" id="PS50060"/>
    </source>
</evidence>
<dbReference type="InterPro" id="IPR003599">
    <property type="entry name" value="Ig_sub"/>
</dbReference>
<dbReference type="Gene3D" id="2.60.40.10">
    <property type="entry name" value="Immunoglobulins"/>
    <property type="match status" value="2"/>
</dbReference>
<dbReference type="SMART" id="SM00137">
    <property type="entry name" value="MAM"/>
    <property type="match status" value="2"/>
</dbReference>
<feature type="domain" description="MAM" evidence="3">
    <location>
        <begin position="26"/>
        <end position="184"/>
    </location>
</feature>
<accession>A0A6P4ZS12</accession>
<feature type="domain" description="Ig-like" evidence="4">
    <location>
        <begin position="602"/>
        <end position="679"/>
    </location>
</feature>
<sequence>MDSFATRCIFVVLTLQHLPAGEGTTLACDFEASDMCGYTQDTTDDQDWTRHTGHTPTANTGPSLDHTMGTGHYMYLETSVGNPGDAARIVSPSFPANSAPYCLRFYYHMFGDSTGTLNLYTRKQGIMGAAVWTVIGDQGNVWKLGNAQLDGSGGFNVVFEAVRGDGFRGDIAIDDVTISQDCTPIPTTVLPTTTPYPLASPNCTFEVLSICGYRQDIHDSAQWTRHQGQTDSDSTGPGVDHTLGTVQGHYMYFEASSIDPGVTSRLLSPTLPIIPSSSTPTSYCLTFWYHMYGPHIGILNVNRKDSGGSETPLWSLSDDQGNTWQQGQLPLDGNTEPTVVFEAVRGSSYRGDIAIDDVDVIPYSGQCEFIPAFAKVPSASTPAITTRSPSTSAHISTPAALSVVTTAKQPTTETPSTTGRIPHATTVVQPTATTTHNAQLPSTNGFLSTLGKLPIETTTERKATAMSTETSSTTHRIPSVTTLPPTTVIIHPAQSNDGPTINKEAGSFQQFECDVTFPSTYLLNWMRGDEIVIRYLSANDVITWTSANFNGRVSIAGPQKSLGITSLRITDAGDFYCSVHDLASVNAERNSARQTLFVYTRPSVSLPYSDVIVEAGGDTTFTCTVTSYPSSNVTWEHPDGTRSSGDILRLHSVTSQSEGQYRCLADNGFGTDMQYVNLVVQEATRGVTVISGGFTSGVMVISGANPPAGQLTGNNSASTTALGVSLPLCLVVGAAAGAAAMIYHRKK</sequence>
<dbReference type="InterPro" id="IPR007110">
    <property type="entry name" value="Ig-like_dom"/>
</dbReference>
<gene>
    <name evidence="6" type="primary">LOC109481465</name>
</gene>
<name>A0A6P4ZS12_BRABE</name>
<dbReference type="PROSITE" id="PS50835">
    <property type="entry name" value="IG_LIKE"/>
    <property type="match status" value="2"/>
</dbReference>
<feature type="domain" description="MAM" evidence="3">
    <location>
        <begin position="201"/>
        <end position="369"/>
    </location>
</feature>
<keyword evidence="5" id="KW-1185">Reference proteome</keyword>
<keyword evidence="2" id="KW-0732">Signal</keyword>
<proteinExistence type="predicted"/>
<organism evidence="5 6">
    <name type="scientific">Branchiostoma belcheri</name>
    <name type="common">Amphioxus</name>
    <dbReference type="NCBI Taxonomy" id="7741"/>
    <lineage>
        <taxon>Eukaryota</taxon>
        <taxon>Metazoa</taxon>
        <taxon>Chordata</taxon>
        <taxon>Cephalochordata</taxon>
        <taxon>Leptocardii</taxon>
        <taxon>Amphioxiformes</taxon>
        <taxon>Branchiostomatidae</taxon>
        <taxon>Branchiostoma</taxon>
    </lineage>
</organism>
<dbReference type="Pfam" id="PF00629">
    <property type="entry name" value="MAM"/>
    <property type="match status" value="2"/>
</dbReference>
<dbReference type="AlphaFoldDB" id="A0A6P4ZS12"/>
<feature type="transmembrane region" description="Helical" evidence="1">
    <location>
        <begin position="721"/>
        <end position="743"/>
    </location>
</feature>
<dbReference type="CDD" id="cd06263">
    <property type="entry name" value="MAM"/>
    <property type="match status" value="2"/>
</dbReference>
<evidence type="ECO:0000313" key="6">
    <source>
        <dbReference type="RefSeq" id="XP_019639608.1"/>
    </source>
</evidence>
<dbReference type="InterPro" id="IPR036179">
    <property type="entry name" value="Ig-like_dom_sf"/>
</dbReference>
<dbReference type="SMART" id="SM00409">
    <property type="entry name" value="IG"/>
    <property type="match status" value="2"/>
</dbReference>
<keyword evidence="1" id="KW-0472">Membrane</keyword>
<feature type="chain" id="PRO_5028249338" evidence="2">
    <location>
        <begin position="24"/>
        <end position="747"/>
    </location>
</feature>
<dbReference type="OrthoDB" id="412155at2759"/>
<dbReference type="InterPro" id="IPR013320">
    <property type="entry name" value="ConA-like_dom_sf"/>
</dbReference>
<dbReference type="SMART" id="SM00408">
    <property type="entry name" value="IGc2"/>
    <property type="match status" value="1"/>
</dbReference>
<evidence type="ECO:0000259" key="4">
    <source>
        <dbReference type="PROSITE" id="PS50835"/>
    </source>
</evidence>
<dbReference type="Pfam" id="PF13927">
    <property type="entry name" value="Ig_3"/>
    <property type="match status" value="1"/>
</dbReference>
<evidence type="ECO:0000313" key="5">
    <source>
        <dbReference type="Proteomes" id="UP000515135"/>
    </source>
</evidence>
<dbReference type="GeneID" id="109481465"/>
<dbReference type="SUPFAM" id="SSF48726">
    <property type="entry name" value="Immunoglobulin"/>
    <property type="match status" value="2"/>
</dbReference>
<reference evidence="6" key="1">
    <citation type="submission" date="2025-08" db="UniProtKB">
        <authorList>
            <consortium name="RefSeq"/>
        </authorList>
    </citation>
    <scope>IDENTIFICATION</scope>
    <source>
        <tissue evidence="6">Gonad</tissue>
    </source>
</reference>
<dbReference type="InterPro" id="IPR000998">
    <property type="entry name" value="MAM_dom"/>
</dbReference>
<dbReference type="InterPro" id="IPR013783">
    <property type="entry name" value="Ig-like_fold"/>
</dbReference>
<evidence type="ECO:0000256" key="1">
    <source>
        <dbReference type="SAM" id="Phobius"/>
    </source>
</evidence>
<evidence type="ECO:0000256" key="2">
    <source>
        <dbReference type="SAM" id="SignalP"/>
    </source>
</evidence>
<dbReference type="PROSITE" id="PS50060">
    <property type="entry name" value="MAM_2"/>
    <property type="match status" value="2"/>
</dbReference>
<protein>
    <submittedName>
        <fullName evidence="6">MAM and LDL-receptor class A domain-containing protein 1-like</fullName>
    </submittedName>
</protein>
<dbReference type="Proteomes" id="UP000515135">
    <property type="component" value="Unplaced"/>
</dbReference>
<dbReference type="Gene3D" id="2.60.120.200">
    <property type="match status" value="2"/>
</dbReference>
<dbReference type="GO" id="GO:0016020">
    <property type="term" value="C:membrane"/>
    <property type="evidence" value="ECO:0007669"/>
    <property type="project" value="InterPro"/>
</dbReference>
<dbReference type="RefSeq" id="XP_019639608.1">
    <property type="nucleotide sequence ID" value="XM_019784049.1"/>
</dbReference>
<keyword evidence="1" id="KW-0812">Transmembrane</keyword>
<dbReference type="SUPFAM" id="SSF49899">
    <property type="entry name" value="Concanavalin A-like lectins/glucanases"/>
    <property type="match status" value="2"/>
</dbReference>
<feature type="domain" description="Ig-like" evidence="4">
    <location>
        <begin position="478"/>
        <end position="595"/>
    </location>
</feature>
<dbReference type="PANTHER" id="PTHR23282">
    <property type="entry name" value="APICAL ENDOSOMAL GLYCOPROTEIN PRECURSOR"/>
    <property type="match status" value="1"/>
</dbReference>
<dbReference type="PANTHER" id="PTHR23282:SF146">
    <property type="entry name" value="RT07201P-RELATED"/>
    <property type="match status" value="1"/>
</dbReference>
<feature type="signal peptide" evidence="2">
    <location>
        <begin position="1"/>
        <end position="23"/>
    </location>
</feature>
<dbReference type="PRINTS" id="PR00020">
    <property type="entry name" value="MAMDOMAIN"/>
</dbReference>